<evidence type="ECO:0008006" key="4">
    <source>
        <dbReference type="Google" id="ProtNLM"/>
    </source>
</evidence>
<keyword evidence="1" id="KW-0472">Membrane</keyword>
<reference evidence="2 3" key="1">
    <citation type="submission" date="2018-05" db="EMBL/GenBank/DDBJ databases">
        <title>Genomic Encyclopedia of Type Strains, Phase IV (KMG-IV): sequencing the most valuable type-strain genomes for metagenomic binning, comparative biology and taxonomic classification.</title>
        <authorList>
            <person name="Goeker M."/>
        </authorList>
    </citation>
    <scope>NUCLEOTIDE SEQUENCE [LARGE SCALE GENOMIC DNA]</scope>
    <source>
        <strain evidence="2 3">DSM 28816</strain>
    </source>
</reference>
<evidence type="ECO:0000313" key="2">
    <source>
        <dbReference type="EMBL" id="PXV96211.1"/>
    </source>
</evidence>
<feature type="transmembrane region" description="Helical" evidence="1">
    <location>
        <begin position="209"/>
        <end position="231"/>
    </location>
</feature>
<feature type="transmembrane region" description="Helical" evidence="1">
    <location>
        <begin position="251"/>
        <end position="271"/>
    </location>
</feature>
<comment type="caution">
    <text evidence="2">The sequence shown here is derived from an EMBL/GenBank/DDBJ whole genome shotgun (WGS) entry which is preliminary data.</text>
</comment>
<dbReference type="RefSeq" id="WP_110290353.1">
    <property type="nucleotide sequence ID" value="NZ_QICS01000001.1"/>
</dbReference>
<sequence>MDMLISSIKTQYKMIVEKKNYYLMFLTIFIYVLINFFTNVFKYASRDVTEMYHPMRLLLLANTGYYFYFFMLLYPIIVIIPASFSYIYDQDINEQIFIQSRTGIKNYYFGKLIATFLSTFNIFTIPFLAEIILNSIAFPNNATGLLSNMSIYESTELESIHRLLLPNLYIRSIYLYVILLTIIWGIVSGVIATYALTISIIIKFKYKTFLFLPIYILSYVLYEVQYILPQIDKTTYYFFYFDIFDTSRKSLMGYILCILMMTASSILLAMYKSGQDSLL</sequence>
<accession>A0A318ET93</accession>
<evidence type="ECO:0000256" key="1">
    <source>
        <dbReference type="SAM" id="Phobius"/>
    </source>
</evidence>
<dbReference type="AlphaFoldDB" id="A0A318ET93"/>
<feature type="transmembrane region" description="Helical" evidence="1">
    <location>
        <begin position="21"/>
        <end position="45"/>
    </location>
</feature>
<proteinExistence type="predicted"/>
<gene>
    <name evidence="2" type="ORF">C8E03_101846</name>
</gene>
<dbReference type="EMBL" id="QICS01000001">
    <property type="protein sequence ID" value="PXV96211.1"/>
    <property type="molecule type" value="Genomic_DNA"/>
</dbReference>
<name>A0A318ET93_9FIRM</name>
<protein>
    <recommendedName>
        <fullName evidence="4">ABC-2 family transporter</fullName>
    </recommendedName>
</protein>
<feature type="transmembrane region" description="Helical" evidence="1">
    <location>
        <begin position="173"/>
        <end position="197"/>
    </location>
</feature>
<feature type="transmembrane region" description="Helical" evidence="1">
    <location>
        <begin position="108"/>
        <end position="129"/>
    </location>
</feature>
<dbReference type="Proteomes" id="UP000247523">
    <property type="component" value="Unassembled WGS sequence"/>
</dbReference>
<feature type="transmembrane region" description="Helical" evidence="1">
    <location>
        <begin position="65"/>
        <end position="88"/>
    </location>
</feature>
<organism evidence="2 3">
    <name type="scientific">Lachnotalea glycerini</name>
    <dbReference type="NCBI Taxonomy" id="1763509"/>
    <lineage>
        <taxon>Bacteria</taxon>
        <taxon>Bacillati</taxon>
        <taxon>Bacillota</taxon>
        <taxon>Clostridia</taxon>
        <taxon>Lachnospirales</taxon>
        <taxon>Lachnospiraceae</taxon>
        <taxon>Lachnotalea</taxon>
    </lineage>
</organism>
<keyword evidence="1" id="KW-1133">Transmembrane helix</keyword>
<evidence type="ECO:0000313" key="3">
    <source>
        <dbReference type="Proteomes" id="UP000247523"/>
    </source>
</evidence>
<keyword evidence="1" id="KW-0812">Transmembrane</keyword>